<keyword evidence="3" id="KW-0812">Transmembrane</keyword>
<reference evidence="5 6" key="1">
    <citation type="journal article" date="2015" name="Sci. Rep.">
        <title>Chromosome-level genome map provides insights into diverse defense mechanisms in the medicinal fungus Ganoderma sinense.</title>
        <authorList>
            <person name="Zhu Y."/>
            <person name="Xu J."/>
            <person name="Sun C."/>
            <person name="Zhou S."/>
            <person name="Xu H."/>
            <person name="Nelson D.R."/>
            <person name="Qian J."/>
            <person name="Song J."/>
            <person name="Luo H."/>
            <person name="Xiang L."/>
            <person name="Li Y."/>
            <person name="Xu Z."/>
            <person name="Ji A."/>
            <person name="Wang L."/>
            <person name="Lu S."/>
            <person name="Hayward A."/>
            <person name="Sun W."/>
            <person name="Li X."/>
            <person name="Schwartz D.C."/>
            <person name="Wang Y."/>
            <person name="Chen S."/>
        </authorList>
    </citation>
    <scope>NUCLEOTIDE SEQUENCE [LARGE SCALE GENOMIC DNA]</scope>
    <source>
        <strain evidence="5 6">ZZ0214-1</strain>
    </source>
</reference>
<gene>
    <name evidence="5" type="ORF">GSI_10434</name>
</gene>
<dbReference type="PROSITE" id="PS51762">
    <property type="entry name" value="GH16_2"/>
    <property type="match status" value="1"/>
</dbReference>
<dbReference type="InterPro" id="IPR000757">
    <property type="entry name" value="Beta-glucanase-like"/>
</dbReference>
<comment type="caution">
    <text evidence="5">The sequence shown here is derived from an EMBL/GenBank/DDBJ whole genome shotgun (WGS) entry which is preliminary data.</text>
</comment>
<dbReference type="InterPro" id="IPR013320">
    <property type="entry name" value="ConA-like_dom_sf"/>
</dbReference>
<protein>
    <recommendedName>
        <fullName evidence="4">GH16 domain-containing protein</fullName>
    </recommendedName>
</protein>
<dbReference type="Proteomes" id="UP000230002">
    <property type="component" value="Unassembled WGS sequence"/>
</dbReference>
<accession>A0A2G8S0L7</accession>
<feature type="domain" description="GH16" evidence="4">
    <location>
        <begin position="422"/>
        <end position="801"/>
    </location>
</feature>
<dbReference type="OrthoDB" id="4781at2759"/>
<feature type="region of interest" description="Disordered" evidence="2">
    <location>
        <begin position="1"/>
        <end position="242"/>
    </location>
</feature>
<dbReference type="GO" id="GO:0004553">
    <property type="term" value="F:hydrolase activity, hydrolyzing O-glycosyl compounds"/>
    <property type="evidence" value="ECO:0007669"/>
    <property type="project" value="InterPro"/>
</dbReference>
<feature type="region of interest" description="Disordered" evidence="2">
    <location>
        <begin position="360"/>
        <end position="406"/>
    </location>
</feature>
<feature type="compositionally biased region" description="Polar residues" evidence="2">
    <location>
        <begin position="8"/>
        <end position="33"/>
    </location>
</feature>
<dbReference type="PANTHER" id="PTHR10963:SF55">
    <property type="entry name" value="GLYCOSIDE HYDROLASE FAMILY 16 PROTEIN"/>
    <property type="match status" value="1"/>
</dbReference>
<dbReference type="AlphaFoldDB" id="A0A2G8S0L7"/>
<feature type="compositionally biased region" description="Polar residues" evidence="2">
    <location>
        <begin position="82"/>
        <end position="121"/>
    </location>
</feature>
<dbReference type="Gene3D" id="2.60.120.200">
    <property type="match status" value="1"/>
</dbReference>
<evidence type="ECO:0000313" key="5">
    <source>
        <dbReference type="EMBL" id="PIL27287.1"/>
    </source>
</evidence>
<dbReference type="EMBL" id="AYKW01000034">
    <property type="protein sequence ID" value="PIL27287.1"/>
    <property type="molecule type" value="Genomic_DNA"/>
</dbReference>
<evidence type="ECO:0000313" key="6">
    <source>
        <dbReference type="Proteomes" id="UP000230002"/>
    </source>
</evidence>
<name>A0A2G8S0L7_9APHY</name>
<keyword evidence="6" id="KW-1185">Reference proteome</keyword>
<dbReference type="STRING" id="1077348.A0A2G8S0L7"/>
<evidence type="ECO:0000256" key="3">
    <source>
        <dbReference type="SAM" id="Phobius"/>
    </source>
</evidence>
<feature type="transmembrane region" description="Helical" evidence="3">
    <location>
        <begin position="424"/>
        <end position="446"/>
    </location>
</feature>
<proteinExistence type="inferred from homology"/>
<sequence>MYRRRDTQNGPTSYRSLKSQAASTSRSNSGPTDSSEDESQRRRHASTPIAESFSRRRSTESTRNNAPLAPPRPFFFEDDTRQSWSGSSESTSVAGEQSDSDSTPPAATSSRKATVGTTPRTPSRDASVRSPRSLAVPPPAASPSPSRVRTRNHRRGSAVANEYAHEPDSVQMTPVTTPTLRPSSPPASTVSNPFGTPRSSLYGAITPGATSTVIPGARPPPSSFPFQSHPGNPDPGTPLPGMARRASIENIRAHEAAHQRDWSVGTVYPPGSGIAGYGRVVSSGDLVGEYGPPYAPFMGSGEYLREGSVTPPNPTGSRVFMNSAAAAMGGSGHGNEAYLPRTQSSPAIVNMRAPFLSPASRPTSSVWSPPPHASPYPPGGSDSSFSALPRKMKPPMPSSRLSHKLSKEDKPWLRQRDWRDRASWWVTFAMIVLGAGAAGVLCFFGWNSVQMLTDADLCMVLDENFDSLDLQNTWSPDVELGGFGNGEFQMTTTSDSNLFVQDGQLYIMPTLTSDVIGRDAIFDGGSYSLDGCTTDNQTACSVTSSNGDGSTIQPVQSARISTMNSVTIAYGKVEVRAKLPRGDWLWPAIWMLPKDNTYGPWPLSGEIDIVESRGNGLSYPAQGSNFVRASLNYGVLPAVQTHLFGWWSQKRASYDQDFHVYTLEWTPSWMRFSVDSRLQSMMDIQITGKHGKDFFDRGHYPATATNGSSVAVVVNNIWQEAGGSAAAPFDQQFYLILDVAAGGTSGWFPDNVGGKPWFDGSDTAMRDFAKAQDTWAATWPSSAQDRAMRVDYVKMWKLGSC</sequence>
<feature type="compositionally biased region" description="Polar residues" evidence="2">
    <location>
        <begin position="170"/>
        <end position="199"/>
    </location>
</feature>
<dbReference type="PANTHER" id="PTHR10963">
    <property type="entry name" value="GLYCOSYL HYDROLASE-RELATED"/>
    <property type="match status" value="1"/>
</dbReference>
<keyword evidence="3" id="KW-0472">Membrane</keyword>
<dbReference type="Pfam" id="PF00722">
    <property type="entry name" value="Glyco_hydro_16"/>
    <property type="match status" value="1"/>
</dbReference>
<evidence type="ECO:0000256" key="1">
    <source>
        <dbReference type="ARBA" id="ARBA00006865"/>
    </source>
</evidence>
<dbReference type="InterPro" id="IPR050546">
    <property type="entry name" value="Glycosyl_Hydrlase_16"/>
</dbReference>
<comment type="similarity">
    <text evidence="1">Belongs to the glycosyl hydrolase 16 family.</text>
</comment>
<dbReference type="SUPFAM" id="SSF49899">
    <property type="entry name" value="Concanavalin A-like lectins/glucanases"/>
    <property type="match status" value="1"/>
</dbReference>
<evidence type="ECO:0000256" key="2">
    <source>
        <dbReference type="SAM" id="MobiDB-lite"/>
    </source>
</evidence>
<keyword evidence="3" id="KW-1133">Transmembrane helix</keyword>
<organism evidence="5 6">
    <name type="scientific">Ganoderma sinense ZZ0214-1</name>
    <dbReference type="NCBI Taxonomy" id="1077348"/>
    <lineage>
        <taxon>Eukaryota</taxon>
        <taxon>Fungi</taxon>
        <taxon>Dikarya</taxon>
        <taxon>Basidiomycota</taxon>
        <taxon>Agaricomycotina</taxon>
        <taxon>Agaricomycetes</taxon>
        <taxon>Polyporales</taxon>
        <taxon>Polyporaceae</taxon>
        <taxon>Ganoderma</taxon>
    </lineage>
</organism>
<dbReference type="GO" id="GO:0005975">
    <property type="term" value="P:carbohydrate metabolic process"/>
    <property type="evidence" value="ECO:0007669"/>
    <property type="project" value="InterPro"/>
</dbReference>
<evidence type="ECO:0000259" key="4">
    <source>
        <dbReference type="PROSITE" id="PS51762"/>
    </source>
</evidence>
<feature type="compositionally biased region" description="Pro residues" evidence="2">
    <location>
        <begin position="368"/>
        <end position="378"/>
    </location>
</feature>